<organism evidence="8 9">
    <name type="scientific">Moraxella caviae</name>
    <dbReference type="NCBI Taxonomy" id="34060"/>
    <lineage>
        <taxon>Bacteria</taxon>
        <taxon>Pseudomonadati</taxon>
        <taxon>Pseudomonadota</taxon>
        <taxon>Gammaproteobacteria</taxon>
        <taxon>Moraxellales</taxon>
        <taxon>Moraxellaceae</taxon>
        <taxon>Moraxella</taxon>
    </lineage>
</organism>
<evidence type="ECO:0000256" key="2">
    <source>
        <dbReference type="ARBA" id="ARBA00022656"/>
    </source>
</evidence>
<dbReference type="Pfam" id="PF13018">
    <property type="entry name" value="ESPR"/>
    <property type="match status" value="1"/>
</dbReference>
<feature type="compositionally biased region" description="Polar residues" evidence="6">
    <location>
        <begin position="474"/>
        <end position="504"/>
    </location>
</feature>
<evidence type="ECO:0000256" key="1">
    <source>
        <dbReference type="ARBA" id="ARBA00004219"/>
    </source>
</evidence>
<dbReference type="Gene3D" id="2.160.20.10">
    <property type="entry name" value="Single-stranded right-handed beta-helix, Pectin lyase-like"/>
    <property type="match status" value="1"/>
</dbReference>
<dbReference type="Pfam" id="PF05860">
    <property type="entry name" value="TPS"/>
    <property type="match status" value="1"/>
</dbReference>
<proteinExistence type="inferred from homology"/>
<dbReference type="InterPro" id="IPR006914">
    <property type="entry name" value="VENN_dom"/>
</dbReference>
<dbReference type="InterPro" id="IPR011050">
    <property type="entry name" value="Pectin_lyase_fold/virulence"/>
</dbReference>
<dbReference type="EMBL" id="MUXU01000037">
    <property type="protein sequence ID" value="OOR89715.1"/>
    <property type="molecule type" value="Genomic_DNA"/>
</dbReference>
<dbReference type="InterPro" id="IPR024973">
    <property type="entry name" value="ESPR"/>
</dbReference>
<dbReference type="RefSeq" id="WP_078276634.1">
    <property type="nucleotide sequence ID" value="NZ_MUXU01000037.1"/>
</dbReference>
<dbReference type="InterPro" id="IPR008638">
    <property type="entry name" value="FhaB/CdiA-like_TPS"/>
</dbReference>
<evidence type="ECO:0000256" key="5">
    <source>
        <dbReference type="ARBA" id="ARBA00024043"/>
    </source>
</evidence>
<dbReference type="Pfam" id="PF04829">
    <property type="entry name" value="PT-VENN"/>
    <property type="match status" value="1"/>
</dbReference>
<accession>A0A1T0A203</accession>
<feature type="region of interest" description="Disordered" evidence="6">
    <location>
        <begin position="474"/>
        <end position="527"/>
    </location>
</feature>
<reference evidence="8 9" key="1">
    <citation type="submission" date="2017-02" db="EMBL/GenBank/DDBJ databases">
        <title>Draft genome sequence of Moraxella caviae CCUG 355 type strain.</title>
        <authorList>
            <person name="Engstrom-Jakobsson H."/>
            <person name="Salva-Serra F."/>
            <person name="Thorell K."/>
            <person name="Gonzales-Siles L."/>
            <person name="Karlsson R."/>
            <person name="Boulund F."/>
            <person name="Engstrand L."/>
            <person name="Moore E."/>
        </authorList>
    </citation>
    <scope>NUCLEOTIDE SEQUENCE [LARGE SCALE GENOMIC DNA]</scope>
    <source>
        <strain evidence="8 9">CCUG 355</strain>
    </source>
</reference>
<evidence type="ECO:0000313" key="8">
    <source>
        <dbReference type="EMBL" id="OOR89715.1"/>
    </source>
</evidence>
<dbReference type="STRING" id="34060.B0181_06160"/>
<comment type="similarity">
    <text evidence="5">In the N-terminal section; belongs to the CdiA toxin family.</text>
</comment>
<feature type="region of interest" description="Disordered" evidence="6">
    <location>
        <begin position="2210"/>
        <end position="2234"/>
    </location>
</feature>
<feature type="compositionally biased region" description="Polar residues" evidence="6">
    <location>
        <begin position="2219"/>
        <end position="2234"/>
    </location>
</feature>
<dbReference type="InterPro" id="IPR010069">
    <property type="entry name" value="CdiA_FHA1_rpt"/>
</dbReference>
<keyword evidence="2" id="KW-0800">Toxin</keyword>
<dbReference type="Pfam" id="PF13332">
    <property type="entry name" value="Fil_haemagg_2"/>
    <property type="match status" value="2"/>
</dbReference>
<dbReference type="Proteomes" id="UP000190435">
    <property type="component" value="Unassembled WGS sequence"/>
</dbReference>
<feature type="domain" description="Filamentous haemagglutinin FhaB/tRNA nuclease CdiA-like TPS" evidence="7">
    <location>
        <begin position="96"/>
        <end position="216"/>
    </location>
</feature>
<evidence type="ECO:0000256" key="4">
    <source>
        <dbReference type="ARBA" id="ARBA00023026"/>
    </source>
</evidence>
<evidence type="ECO:0000259" key="7">
    <source>
        <dbReference type="SMART" id="SM00912"/>
    </source>
</evidence>
<protein>
    <recommendedName>
        <fullName evidence="7">Filamentous haemagglutinin FhaB/tRNA nuclease CdiA-like TPS domain-containing protein</fullName>
    </recommendedName>
</protein>
<dbReference type="InterPro" id="IPR025157">
    <property type="entry name" value="Hemagglutinin_rpt"/>
</dbReference>
<comment type="subcellular location">
    <subcellularLocation>
        <location evidence="1">Target cell</location>
        <location evidence="1">Target cell cytoplasm</location>
    </subcellularLocation>
</comment>
<keyword evidence="9" id="KW-1185">Reference proteome</keyword>
<sequence>MNRFCYRVIFSKSLGRLVVVSEKTRLQGKSDNPSVGGSTTSSSGWCLGFGFDFGLKTLSLSLLLSLGLTAHANTPTTIIADKSADKALQPIVLNTASGVVSVNIATPNARGLSNNHYSQFDVGSTGAVLNNNRKAVNTQIAGFVAANPYMARGEASTILNQVNSNNPSHLNGFIEVAGKKADVIIANPSGLVVNGAGFINAGNVHLAAANSQVNHGQLLGYQVGGNHAGKIEVNGKLNLQGTDYAALIAKTAQINDEIYAGKQLDVILGENQVSIQDGNFNQLSAVHQNNDVSSTNQTGTAPALALDISHLGGMYAGKIHLITDKGFGVNNQGVITATGSGQQLGTGTLTLDGQGNLVNTGKILAKDAVTINTHDNTAQNDGTLLSEQADIAINTASLNNTGIIHSTQTAKIAAKEAIENRGSVYGGVLQVHTDKLNNTGQLIQTGTGKLDITTNTLINTDKAVIGQSLYGQTSIPAPSTPSSDQSAGSISSELADNTAGSTGNVGADTQPPALSDSGANTQTKPIPNARGHIIATNSIHNTGDQALITATGDIGISADKTSNTKQASIDVQSLNTNTLVNTDSKIALDDINWQLSRFDNSKGNITARNGMAIDSGSDMINTGGQLSATDAVTLSAVGMLDNTQGVIVSGGDTVISADGVNNQAGAIMSTGHVSVASKDKLTNDKGVISAQANTTLSVGTALSNHDGNVFGNQHLTIHSQDLTNSGQVYGGKSTTLTALRTLDNTQAGLIASAGDTTIRAHTITHAGSIIAGMDREGKLGQPANLSIQSTGNLVSTGTHIATQAMVMTGNMLDLSDSHSEAVNINLNSQTDVNTTNATAIAADTLHISTPGQLNNTQGQLSAKQLVIDGSQLINHQGNISHSGTQALTLSFNQGLDNSQGSISSNSQVLDINTGTAALNNQQGSIAHTGSTLTVSTQHLGNHQGKLLSTGNQSLTVATDINNSQGVIQASHFSMDAKELNNHQGSVFATDETAQSRIALTGNLSNTNGDSNVNADTQAATITTLGALAISANTLDNTGQISTKTLTVDANTINNSGSISSQEAISIHAKDALNNRATGSLYAGTDLTLHSQGHLSHHGNALVGNRFSATAATLDLTDSHNEADSISYDSQGDITHHNASSLAAQNIRINNTQGVLSNQAGNLTAKTVDIHTGSLQNSGVITAKELTISQTKDYTHTSDDTLIADTLTFTTQGNFSNQHNFGATDSLTLTAASIHNHQDATITSSNTTLHSQTNITNQGLINGDTTIVKATNTINNLAGGRIYGTQLAIQADTLNNTPAKAVNQQTNQENDHHTSPVIAARQRLDIGVNTLNNNPNPDRAGKFNEDFDNQALITSLGSLHIGGSLDDNHHATGKAQTVVNKGATIQSGGSMVIGAKTLLNTNADFKKHTVEVVAESARNQTLYRAHKQADTIPAAQKSTDVADLGNKPMAGLFDCPEGSECIVNYDYDSTIWSYFNITAPAEPAPVIAVENRLDEPDLPKNETAESCALADASNQACTQYNEALANYTKAMGPLIKWEADNAAAIESLELAIREYNRQFNQNKSDVDLALNIYTTDEAKLGPTSRKGAPDGALYVKNANGDFYRLTEEVDVITTDFVVYEDKTLASDPARMVAGQNLVIHGDTLINDKSQMNAGAGFAVIGDTVIQTPDNGLYGEKTKVTENGRFTRYSVFPSGINRHKRRAIGGGSFTQSFAPLATYELPILSATINKPPSVMTIDQSALASGDVETVLAALKANQAALSLDAQQQLSKLLTDKEQGQAVDEAVLSELTKALSQSVDAKPVSVISADFSQLTIPSSALYIINADDPNQPLVQTDPAFTDYKQWLGSDYMLKALQSDPNHIHKRLSDGYGEQERIKDQYYLLTGRHINTDYRSNEEAFKQLMDNGITHAKQFGYTLGTALTAEQMANLTTDIVWLVKQSITVAVKDKDGNSITKTQDVLVPKLYLRSANSATGTLTPDGRYAAMSSKSMDIQLTGNLDNNGNIIAKDTANINANNITNDGGVYGNFIAVTADNTIANHGTMYANSAMRLDAGNQIINESQTATHHNKQGQSASSNTAITRIATIRVGDGLKDQTDDNGNPLTTLNIHAGNYVLNKAANIQNEGGNTQITAQNGINITTLTTSNHISAVADPNNYFNYSQSTDVGSTITSAGNLTIATTGKGAGITVEGSSLQSGGTTAVVATGDVSISEGRQTERVESASLHTNRRLTGSKTERSSFGQYSDKSLISQVGGNQVVIQGVNTSLISTEVLADKDILIKADNQLLIGSAKDNASGHSSHEVTKKGLFATSPTSVTLGKQRTQNQADAMQTTYTGSLIGTTGGNVSLVSNDSLVITNSDVIAQKDGANTNTGNIYIQATDATIQSQNAISDNSHRFAQKTTGVTASVSSSLVSEVQSLETLKESVNDTDSRKAKLAGTLAAASKVRTLAKDLKGGNLGSIRVQATIGSQSTKSQTTSHQETNDAANLLAQNNLIVNLKGKGVDSDLTVTGSNLTVGNNFYQSVEGDVLYQASTQTDTQDSQNSSKGWGAGVYASSQIGSGQSNQGFTINANKAKGSSSETTTTHTNTQVTVGGTTVNDIGGNLILDGANLDTKHLTGTVGGDLLVNSRQDGYQYTHDQKQAGFSADVGFDGKPQSFSINGGKTDVDADYAQVTHQSGIKANQSTLSVQGQGKFTGGYLITDAGKNQTQFAQGIQTQDIENHLNYEGDAISVGIGIGADTSNPNGKAKPALQGIGYGTIDPVNKTSTTHAAITDQAGLSHINTENFKQEEVQNQLNEIITNDFDKEQATKELDAQVTITQAFDAERRAIRSEFAKEAEDYRKKAEKLSDDNPEKFRLEQQAQDIEQKLRIFDSITSALYAPNSNGIIGDVARAASPELAYRIGQEFKRKDQEGSAQHLLAHAVLGAAVSYATGNDIATGAMSGAANEAGAKVLANYLYQGKDPQDLTQEQKDTITSILNLATATTIYTTTDGSTTDAVSGAEIGKVGMENNANIFINGHWNRYAGNLEKLTGGLIPNLSPAGPGKEKYWDWMGGKSFVPSVKEFLESENERDIFIDGSSLVGMDQDGKDRFKLGYQEVNKNIDKYNSLLKSPHETFKIISHSEGGAYGAGMAKALIDKGYKVETVLSLSPDEATDYSVPRQPTTYQIHSNFDIVSPFAVPRGTDYVLLLTDSKNVMETHTRTVSTESINRLKNYLKRLGGGKNSFYDKKGGIRKYE</sequence>
<dbReference type="NCBIfam" id="TIGR01731">
    <property type="entry name" value="fil_hemag_20aa"/>
    <property type="match status" value="15"/>
</dbReference>
<keyword evidence="3" id="KW-1266">Target cell cytoplasm</keyword>
<dbReference type="GO" id="GO:0090729">
    <property type="term" value="F:toxin activity"/>
    <property type="evidence" value="ECO:0007669"/>
    <property type="project" value="UniProtKB-KW"/>
</dbReference>
<evidence type="ECO:0000313" key="9">
    <source>
        <dbReference type="Proteomes" id="UP000190435"/>
    </source>
</evidence>
<evidence type="ECO:0000256" key="3">
    <source>
        <dbReference type="ARBA" id="ARBA00022913"/>
    </source>
</evidence>
<dbReference type="NCBIfam" id="TIGR01901">
    <property type="entry name" value="adhes_NPXG"/>
    <property type="match status" value="1"/>
</dbReference>
<feature type="region of interest" description="Disordered" evidence="6">
    <location>
        <begin position="2559"/>
        <end position="2583"/>
    </location>
</feature>
<feature type="compositionally biased region" description="Low complexity" evidence="6">
    <location>
        <begin position="2571"/>
        <end position="2583"/>
    </location>
</feature>
<gene>
    <name evidence="8" type="ORF">B0181_06160</name>
</gene>
<dbReference type="SUPFAM" id="SSF51126">
    <property type="entry name" value="Pectin lyase-like"/>
    <property type="match status" value="1"/>
</dbReference>
<keyword evidence="4" id="KW-0843">Virulence</keyword>
<name>A0A1T0A203_9GAMM</name>
<dbReference type="GO" id="GO:0003824">
    <property type="term" value="F:catalytic activity"/>
    <property type="evidence" value="ECO:0007669"/>
    <property type="project" value="UniProtKB-ARBA"/>
</dbReference>
<dbReference type="SMART" id="SM00912">
    <property type="entry name" value="Haemagg_act"/>
    <property type="match status" value="1"/>
</dbReference>
<dbReference type="InterPro" id="IPR012334">
    <property type="entry name" value="Pectin_lyas_fold"/>
</dbReference>
<evidence type="ECO:0000256" key="6">
    <source>
        <dbReference type="SAM" id="MobiDB-lite"/>
    </source>
</evidence>
<comment type="caution">
    <text evidence="8">The sequence shown here is derived from an EMBL/GenBank/DDBJ whole genome shotgun (WGS) entry which is preliminary data.</text>
</comment>
<dbReference type="OrthoDB" id="6647264at2"/>